<dbReference type="RefSeq" id="WP_184382164.1">
    <property type="nucleotide sequence ID" value="NZ_JACIDJ010000001.1"/>
</dbReference>
<evidence type="ECO:0000259" key="3">
    <source>
        <dbReference type="PROSITE" id="PS51387"/>
    </source>
</evidence>
<organism evidence="4 5">
    <name type="scientific">Roseococcus suduntuyensis</name>
    <dbReference type="NCBI Taxonomy" id="455361"/>
    <lineage>
        <taxon>Bacteria</taxon>
        <taxon>Pseudomonadati</taxon>
        <taxon>Pseudomonadota</taxon>
        <taxon>Alphaproteobacteria</taxon>
        <taxon>Acetobacterales</taxon>
        <taxon>Roseomonadaceae</taxon>
        <taxon>Roseococcus</taxon>
    </lineage>
</organism>
<dbReference type="AlphaFoldDB" id="A0A840AAP8"/>
<dbReference type="GO" id="GO:0008720">
    <property type="term" value="F:D-lactate dehydrogenase (NAD+) activity"/>
    <property type="evidence" value="ECO:0007669"/>
    <property type="project" value="TreeGrafter"/>
</dbReference>
<gene>
    <name evidence="4" type="ORF">GGQ83_000661</name>
</gene>
<dbReference type="Proteomes" id="UP000553193">
    <property type="component" value="Unassembled WGS sequence"/>
</dbReference>
<dbReference type="InterPro" id="IPR036318">
    <property type="entry name" value="FAD-bd_PCMH-like_sf"/>
</dbReference>
<dbReference type="SUPFAM" id="SSF55103">
    <property type="entry name" value="FAD-linked oxidases, C-terminal domain"/>
    <property type="match status" value="1"/>
</dbReference>
<sequence length="465" mass="50873">MTHDITGLMAALPGLDWITDPALVRQKSRDFFWYSPVLKRQLNGARADVVAVPRSEEEVVRLLAECHARRIPVTTRGAGTGNYGQAMPLLGGVVLDMSAMDAVLWAKPGLVRAQAGAKIIDMDRHTRAAVGGELRFHPSTKRTATIGGFIGGGSSGIGSCTWGILREPGNVLGLRVVTMEETPRVLELRGAELDLANHAYGTTGIITEVEMPLAPSEDWLDLTLAFPSLMDAARFGDALASMDGVVKKLVCVLAAPIAQQYFKGFPALGETEAVVLAMVAPPYLDALVPLLARHWGREVARIRTEDAPVPAYEFTWNHTTLQALKVDRSITYLQTLFPAPDHLALIARMEREFGDEVPIHLEYVRLGGRVCCFGLQLVRFTTEERLNEIIRIHEDAGAPIFNPHAFTLEEGGMKQVDAAQLAFKRQADPLGLLNPGKMLAWDDPDWTPDRPGKVYLFPAAEDEAD</sequence>
<name>A0A840AAP8_9PROT</name>
<protein>
    <submittedName>
        <fullName evidence="4">FAD/FMN-containing dehydrogenase</fullName>
    </submittedName>
</protein>
<dbReference type="GO" id="GO:0004458">
    <property type="term" value="F:D-lactate dehydrogenase (cytochrome) activity"/>
    <property type="evidence" value="ECO:0007669"/>
    <property type="project" value="TreeGrafter"/>
</dbReference>
<feature type="domain" description="FAD-binding PCMH-type" evidence="3">
    <location>
        <begin position="42"/>
        <end position="216"/>
    </location>
</feature>
<keyword evidence="5" id="KW-1185">Reference proteome</keyword>
<dbReference type="InterPro" id="IPR016166">
    <property type="entry name" value="FAD-bd_PCMH"/>
</dbReference>
<dbReference type="InterPro" id="IPR006094">
    <property type="entry name" value="Oxid_FAD_bind_N"/>
</dbReference>
<proteinExistence type="predicted"/>
<accession>A0A840AAP8</accession>
<keyword evidence="2" id="KW-0274">FAD</keyword>
<evidence type="ECO:0000256" key="2">
    <source>
        <dbReference type="ARBA" id="ARBA00022827"/>
    </source>
</evidence>
<dbReference type="PANTHER" id="PTHR11748">
    <property type="entry name" value="D-LACTATE DEHYDROGENASE"/>
    <property type="match status" value="1"/>
</dbReference>
<dbReference type="EMBL" id="JACIDJ010000001">
    <property type="protein sequence ID" value="MBB3897235.1"/>
    <property type="molecule type" value="Genomic_DNA"/>
</dbReference>
<dbReference type="SUPFAM" id="SSF56176">
    <property type="entry name" value="FAD-binding/transporter-associated domain-like"/>
    <property type="match status" value="1"/>
</dbReference>
<dbReference type="PANTHER" id="PTHR11748:SF119">
    <property type="entry name" value="D-2-HYDROXYGLUTARATE DEHYDROGENASE"/>
    <property type="match status" value="1"/>
</dbReference>
<evidence type="ECO:0000313" key="4">
    <source>
        <dbReference type="EMBL" id="MBB3897235.1"/>
    </source>
</evidence>
<dbReference type="PROSITE" id="PS51387">
    <property type="entry name" value="FAD_PCMH"/>
    <property type="match status" value="1"/>
</dbReference>
<comment type="caution">
    <text evidence="4">The sequence shown here is derived from an EMBL/GenBank/DDBJ whole genome shotgun (WGS) entry which is preliminary data.</text>
</comment>
<dbReference type="Gene3D" id="3.30.465.10">
    <property type="match status" value="1"/>
</dbReference>
<keyword evidence="1" id="KW-0285">Flavoprotein</keyword>
<dbReference type="Pfam" id="PF01565">
    <property type="entry name" value="FAD_binding_4"/>
    <property type="match status" value="1"/>
</dbReference>
<reference evidence="4 5" key="1">
    <citation type="submission" date="2020-08" db="EMBL/GenBank/DDBJ databases">
        <title>Genomic Encyclopedia of Type Strains, Phase IV (KMG-IV): sequencing the most valuable type-strain genomes for metagenomic binning, comparative biology and taxonomic classification.</title>
        <authorList>
            <person name="Goeker M."/>
        </authorList>
    </citation>
    <scope>NUCLEOTIDE SEQUENCE [LARGE SCALE GENOMIC DNA]</scope>
    <source>
        <strain evidence="4 5">DSM 19979</strain>
    </source>
</reference>
<dbReference type="InterPro" id="IPR016164">
    <property type="entry name" value="FAD-linked_Oxase-like_C"/>
</dbReference>
<evidence type="ECO:0000313" key="5">
    <source>
        <dbReference type="Proteomes" id="UP000553193"/>
    </source>
</evidence>
<dbReference type="GO" id="GO:0071949">
    <property type="term" value="F:FAD binding"/>
    <property type="evidence" value="ECO:0007669"/>
    <property type="project" value="InterPro"/>
</dbReference>
<dbReference type="InterPro" id="IPR016169">
    <property type="entry name" value="FAD-bd_PCMH_sub2"/>
</dbReference>
<evidence type="ECO:0000256" key="1">
    <source>
        <dbReference type="ARBA" id="ARBA00022630"/>
    </source>
</evidence>
<dbReference type="GO" id="GO:1903457">
    <property type="term" value="P:lactate catabolic process"/>
    <property type="evidence" value="ECO:0007669"/>
    <property type="project" value="TreeGrafter"/>
</dbReference>